<proteinExistence type="predicted"/>
<dbReference type="Proteomes" id="UP000177869">
    <property type="component" value="Unassembled WGS sequence"/>
</dbReference>
<gene>
    <name evidence="1" type="ORF">A2814_02335</name>
</gene>
<dbReference type="STRING" id="1801732.A2814_02335"/>
<protein>
    <recommendedName>
        <fullName evidence="3">HTH deoR-type domain-containing protein</fullName>
    </recommendedName>
</protein>
<dbReference type="AlphaFoldDB" id="A0A1F6UR07"/>
<name>A0A1F6UR07_9BACT</name>
<evidence type="ECO:0000313" key="2">
    <source>
        <dbReference type="Proteomes" id="UP000177869"/>
    </source>
</evidence>
<comment type="caution">
    <text evidence="1">The sequence shown here is derived from an EMBL/GenBank/DDBJ whole genome shotgun (WGS) entry which is preliminary data.</text>
</comment>
<dbReference type="EMBL" id="MFTI01000024">
    <property type="protein sequence ID" value="OGI59815.1"/>
    <property type="molecule type" value="Genomic_DNA"/>
</dbReference>
<reference evidence="1 2" key="1">
    <citation type="journal article" date="2016" name="Nat. Commun.">
        <title>Thousands of microbial genomes shed light on interconnected biogeochemical processes in an aquifer system.</title>
        <authorList>
            <person name="Anantharaman K."/>
            <person name="Brown C.T."/>
            <person name="Hug L.A."/>
            <person name="Sharon I."/>
            <person name="Castelle C.J."/>
            <person name="Probst A.J."/>
            <person name="Thomas B.C."/>
            <person name="Singh A."/>
            <person name="Wilkins M.J."/>
            <person name="Karaoz U."/>
            <person name="Brodie E.L."/>
            <person name="Williams K.H."/>
            <person name="Hubbard S.S."/>
            <person name="Banfield J.F."/>
        </authorList>
    </citation>
    <scope>NUCLEOTIDE SEQUENCE [LARGE SCALE GENOMIC DNA]</scope>
</reference>
<accession>A0A1F6UR07</accession>
<evidence type="ECO:0008006" key="3">
    <source>
        <dbReference type="Google" id="ProtNLM"/>
    </source>
</evidence>
<sequence length="297" mass="33057">MFGEEKKLTDTDLSPTPLLNKERGEGVRWMSYPKLNKLVTAMYIVTDIMDKDEPIRLKLRTLAVEILSDIPTEQSGINSISRTNLSEKVKTILSFLDVASTVNLISEMNFNILKKEFFELAKSIDEPKQINPIWLEEFLGANDPTPSLPEGKGVNTAVSSSSFGGGEGGGEHKGHLDYARSKHTYIGVQKGNTLMKALSDKTNLLSDSDINLSHKNRNDFGKLKKQRREDIIKAIKNNAGSATITDIKTRISSLPIGQTGSLSTCSEKTLQRELVSMVKDGVLYKTGEKRWSKYFIK</sequence>
<evidence type="ECO:0000313" key="1">
    <source>
        <dbReference type="EMBL" id="OGI59815.1"/>
    </source>
</evidence>
<organism evidence="1 2">
    <name type="scientific">Candidatus Nomurabacteria bacterium RIFCSPHIGHO2_01_FULL_38_19</name>
    <dbReference type="NCBI Taxonomy" id="1801732"/>
    <lineage>
        <taxon>Bacteria</taxon>
        <taxon>Candidatus Nomuraibacteriota</taxon>
    </lineage>
</organism>